<gene>
    <name evidence="1" type="ORF">GCK72_021608</name>
</gene>
<dbReference type="RefSeq" id="XP_003098064.2">
    <property type="nucleotide sequence ID" value="XM_003098016.2"/>
</dbReference>
<dbReference type="Proteomes" id="UP000483820">
    <property type="component" value="Chromosome V"/>
</dbReference>
<accession>A0A6A5GIM1</accession>
<dbReference type="KEGG" id="crq:GCK72_021608"/>
<evidence type="ECO:0000313" key="2">
    <source>
        <dbReference type="Proteomes" id="UP000483820"/>
    </source>
</evidence>
<dbReference type="CTD" id="9800418"/>
<dbReference type="GeneID" id="9800418"/>
<protein>
    <submittedName>
        <fullName evidence="1">Uncharacterized protein</fullName>
    </submittedName>
</protein>
<evidence type="ECO:0000313" key="1">
    <source>
        <dbReference type="EMBL" id="KAF1755040.1"/>
    </source>
</evidence>
<comment type="caution">
    <text evidence="1">The sequence shown here is derived from an EMBL/GenBank/DDBJ whole genome shotgun (WGS) entry which is preliminary data.</text>
</comment>
<dbReference type="AlphaFoldDB" id="A0A6A5GIM1"/>
<organism evidence="1 2">
    <name type="scientific">Caenorhabditis remanei</name>
    <name type="common">Caenorhabditis vulgaris</name>
    <dbReference type="NCBI Taxonomy" id="31234"/>
    <lineage>
        <taxon>Eukaryota</taxon>
        <taxon>Metazoa</taxon>
        <taxon>Ecdysozoa</taxon>
        <taxon>Nematoda</taxon>
        <taxon>Chromadorea</taxon>
        <taxon>Rhabditida</taxon>
        <taxon>Rhabditina</taxon>
        <taxon>Rhabditomorpha</taxon>
        <taxon>Rhabditoidea</taxon>
        <taxon>Rhabditidae</taxon>
        <taxon>Peloderinae</taxon>
        <taxon>Caenorhabditis</taxon>
    </lineage>
</organism>
<proteinExistence type="predicted"/>
<dbReference type="EMBL" id="WUAV01000005">
    <property type="protein sequence ID" value="KAF1755040.1"/>
    <property type="molecule type" value="Genomic_DNA"/>
</dbReference>
<sequence length="107" mass="11627">MGQTSSKTLQVPQQPIVQQQQSESLVQTVQSVSPGFGRAQTMLDVTQAQLASSTTDVAVGGLPRSTSDPALNTSSQTACQKSYQQALEWGRNEQFLKLAHTFHTNNY</sequence>
<name>A0A6A5GIM1_CAERE</name>
<reference evidence="1 2" key="1">
    <citation type="submission" date="2019-12" db="EMBL/GenBank/DDBJ databases">
        <title>Chromosome-level assembly of the Caenorhabditis remanei genome.</title>
        <authorList>
            <person name="Teterina A.A."/>
            <person name="Willis J.H."/>
            <person name="Phillips P.C."/>
        </authorList>
    </citation>
    <scope>NUCLEOTIDE SEQUENCE [LARGE SCALE GENOMIC DNA]</scope>
    <source>
        <strain evidence="1 2">PX506</strain>
        <tissue evidence="1">Whole organism</tissue>
    </source>
</reference>